<gene>
    <name evidence="5" type="ORF">CHC_T00005840001</name>
</gene>
<accession>R7QJQ9</accession>
<dbReference type="PANTHER" id="PTHR43553">
    <property type="entry name" value="HEAVY METAL TRANSPORTER"/>
    <property type="match status" value="1"/>
</dbReference>
<dbReference type="AlphaFoldDB" id="R7QJQ9"/>
<reference evidence="6" key="1">
    <citation type="journal article" date="2013" name="Proc. Natl. Acad. Sci. U.S.A.">
        <title>Genome structure and metabolic features in the red seaweed Chondrus crispus shed light on evolution of the Archaeplastida.</title>
        <authorList>
            <person name="Collen J."/>
            <person name="Porcel B."/>
            <person name="Carre W."/>
            <person name="Ball S.G."/>
            <person name="Chaparro C."/>
            <person name="Tonon T."/>
            <person name="Barbeyron T."/>
            <person name="Michel G."/>
            <person name="Noel B."/>
            <person name="Valentin K."/>
            <person name="Elias M."/>
            <person name="Artiguenave F."/>
            <person name="Arun A."/>
            <person name="Aury J.M."/>
            <person name="Barbosa-Neto J.F."/>
            <person name="Bothwell J.H."/>
            <person name="Bouget F.Y."/>
            <person name="Brillet L."/>
            <person name="Cabello-Hurtado F."/>
            <person name="Capella-Gutierrez S."/>
            <person name="Charrier B."/>
            <person name="Cladiere L."/>
            <person name="Cock J.M."/>
            <person name="Coelho S.M."/>
            <person name="Colleoni C."/>
            <person name="Czjzek M."/>
            <person name="Da Silva C."/>
            <person name="Delage L."/>
            <person name="Denoeud F."/>
            <person name="Deschamps P."/>
            <person name="Dittami S.M."/>
            <person name="Gabaldon T."/>
            <person name="Gachon C.M."/>
            <person name="Groisillier A."/>
            <person name="Herve C."/>
            <person name="Jabbari K."/>
            <person name="Katinka M."/>
            <person name="Kloareg B."/>
            <person name="Kowalczyk N."/>
            <person name="Labadie K."/>
            <person name="Leblanc C."/>
            <person name="Lopez P.J."/>
            <person name="McLachlan D.H."/>
            <person name="Meslet-Cladiere L."/>
            <person name="Moustafa A."/>
            <person name="Nehr Z."/>
            <person name="Nyvall Collen P."/>
            <person name="Panaud O."/>
            <person name="Partensky F."/>
            <person name="Poulain J."/>
            <person name="Rensing S.A."/>
            <person name="Rousvoal S."/>
            <person name="Samson G."/>
            <person name="Symeonidi A."/>
            <person name="Weissenbach J."/>
            <person name="Zambounis A."/>
            <person name="Wincker P."/>
            <person name="Boyen C."/>
        </authorList>
    </citation>
    <scope>NUCLEOTIDE SEQUENCE [LARGE SCALE GENOMIC DNA]</scope>
    <source>
        <strain evidence="6">cv. Stackhouse</strain>
    </source>
</reference>
<sequence>MTGLTTVDRGNGELFWQGRLTKPARMLNHVGVVMQNPGQYFLCPTVLEELTMGRPTKTPQDVRLVLAAVGLLDVSLKAPPRSLSGGQIRRLALASQLMRDPLPSLFVLDEPLAGVDWTARRDIINFLGSLKSQFAIIIVSHEPGDLLEYADRVVEISREGMHDLDNDIIRKAVHIRTHRKASERAKAMEDAAQYMRDQSLENPRP</sequence>
<evidence type="ECO:0000256" key="2">
    <source>
        <dbReference type="ARBA" id="ARBA00022741"/>
    </source>
</evidence>
<dbReference type="GO" id="GO:0042626">
    <property type="term" value="F:ATPase-coupled transmembrane transporter activity"/>
    <property type="evidence" value="ECO:0007669"/>
    <property type="project" value="TreeGrafter"/>
</dbReference>
<organism evidence="5 6">
    <name type="scientific">Chondrus crispus</name>
    <name type="common">Carrageen Irish moss</name>
    <name type="synonym">Polymorpha crispa</name>
    <dbReference type="NCBI Taxonomy" id="2769"/>
    <lineage>
        <taxon>Eukaryota</taxon>
        <taxon>Rhodophyta</taxon>
        <taxon>Florideophyceae</taxon>
        <taxon>Rhodymeniophycidae</taxon>
        <taxon>Gigartinales</taxon>
        <taxon>Gigartinaceae</taxon>
        <taxon>Chondrus</taxon>
    </lineage>
</organism>
<dbReference type="EMBL" id="HG001857">
    <property type="protein sequence ID" value="CDF37645.1"/>
    <property type="molecule type" value="Genomic_DNA"/>
</dbReference>
<feature type="domain" description="ABC transporter" evidence="4">
    <location>
        <begin position="11"/>
        <end position="113"/>
    </location>
</feature>
<dbReference type="OrthoDB" id="10255969at2759"/>
<evidence type="ECO:0000313" key="6">
    <source>
        <dbReference type="Proteomes" id="UP000012073"/>
    </source>
</evidence>
<dbReference type="InterPro" id="IPR050095">
    <property type="entry name" value="ECF_ABC_transporter_ATP-bd"/>
</dbReference>
<evidence type="ECO:0000259" key="4">
    <source>
        <dbReference type="Pfam" id="PF00005"/>
    </source>
</evidence>
<dbReference type="Pfam" id="PF00005">
    <property type="entry name" value="ABC_tran"/>
    <property type="match status" value="1"/>
</dbReference>
<dbReference type="KEGG" id="ccp:CHC_T00005840001"/>
<keyword evidence="1" id="KW-0813">Transport</keyword>
<dbReference type="SUPFAM" id="SSF52540">
    <property type="entry name" value="P-loop containing nucleoside triphosphate hydrolases"/>
    <property type="match status" value="1"/>
</dbReference>
<protein>
    <recommendedName>
        <fullName evidence="4">ABC transporter domain-containing protein</fullName>
    </recommendedName>
</protein>
<dbReference type="PhylomeDB" id="R7QJQ9"/>
<dbReference type="Proteomes" id="UP000012073">
    <property type="component" value="Unassembled WGS sequence"/>
</dbReference>
<dbReference type="Gramene" id="CDF37645">
    <property type="protein sequence ID" value="CDF37645"/>
    <property type="gene ID" value="CHC_T00005840001"/>
</dbReference>
<dbReference type="GO" id="GO:0009941">
    <property type="term" value="C:chloroplast envelope"/>
    <property type="evidence" value="ECO:0007669"/>
    <property type="project" value="TreeGrafter"/>
</dbReference>
<proteinExistence type="predicted"/>
<evidence type="ECO:0000256" key="1">
    <source>
        <dbReference type="ARBA" id="ARBA00022448"/>
    </source>
</evidence>
<dbReference type="PANTHER" id="PTHR43553:SF1">
    <property type="entry name" value="ABC TRANSPORTER I FAMILY MEMBER 11, CHLOROPLASTIC"/>
    <property type="match status" value="1"/>
</dbReference>
<dbReference type="GO" id="GO:0005524">
    <property type="term" value="F:ATP binding"/>
    <property type="evidence" value="ECO:0007669"/>
    <property type="project" value="UniProtKB-KW"/>
</dbReference>
<keyword evidence="6" id="KW-1185">Reference proteome</keyword>
<evidence type="ECO:0000256" key="3">
    <source>
        <dbReference type="ARBA" id="ARBA00022840"/>
    </source>
</evidence>
<keyword evidence="3" id="KW-0067">ATP-binding</keyword>
<dbReference type="InterPro" id="IPR003439">
    <property type="entry name" value="ABC_transporter-like_ATP-bd"/>
</dbReference>
<dbReference type="GeneID" id="17325232"/>
<keyword evidence="2" id="KW-0547">Nucleotide-binding</keyword>
<evidence type="ECO:0000313" key="5">
    <source>
        <dbReference type="EMBL" id="CDF37645.1"/>
    </source>
</evidence>
<name>R7QJQ9_CHOCR</name>
<dbReference type="GO" id="GO:0016887">
    <property type="term" value="F:ATP hydrolysis activity"/>
    <property type="evidence" value="ECO:0007669"/>
    <property type="project" value="InterPro"/>
</dbReference>
<dbReference type="InterPro" id="IPR027417">
    <property type="entry name" value="P-loop_NTPase"/>
</dbReference>
<dbReference type="RefSeq" id="XP_005717516.1">
    <property type="nucleotide sequence ID" value="XM_005717459.1"/>
</dbReference>
<dbReference type="Gene3D" id="3.40.50.300">
    <property type="entry name" value="P-loop containing nucleotide triphosphate hydrolases"/>
    <property type="match status" value="1"/>
</dbReference>